<evidence type="ECO:0000259" key="2">
    <source>
        <dbReference type="Pfam" id="PF24729"/>
    </source>
</evidence>
<gene>
    <name evidence="3" type="ORF">ABID12_003803</name>
</gene>
<dbReference type="RefSeq" id="WP_354435646.1">
    <property type="nucleotide sequence ID" value="NZ_JBEPLY010000017.1"/>
</dbReference>
<protein>
    <recommendedName>
        <fullName evidence="2">Acb2/Tad1 hairpin domain-containing protein</fullName>
    </recommendedName>
</protein>
<keyword evidence="4" id="KW-1185">Reference proteome</keyword>
<keyword evidence="1" id="KW-0547">Nucleotide-binding</keyword>
<dbReference type="InterPro" id="IPR056098">
    <property type="entry name" value="Acb2/Tad1_hairpin"/>
</dbReference>
<proteinExistence type="predicted"/>
<reference evidence="3 4" key="1">
    <citation type="submission" date="2024-06" db="EMBL/GenBank/DDBJ databases">
        <title>Genomic Encyclopedia of Type Strains, Phase IV (KMG-IV): sequencing the most valuable type-strain genomes for metagenomic binning, comparative biology and taxonomic classification.</title>
        <authorList>
            <person name="Goeker M."/>
        </authorList>
    </citation>
    <scope>NUCLEOTIDE SEQUENCE [LARGE SCALE GENOMIC DNA]</scope>
    <source>
        <strain evidence="3 4">DSM 28102</strain>
    </source>
</reference>
<evidence type="ECO:0000313" key="3">
    <source>
        <dbReference type="EMBL" id="MET3601840.1"/>
    </source>
</evidence>
<accession>A0ABV2IFY2</accession>
<sequence>MPDNVNATSDSRTVNNVMRHEYRVLTDDEKAQMKAIKDRGLEFIEMLDGIGSSRDISLAKTKIEEAVMWGVKHVTA</sequence>
<dbReference type="Proteomes" id="UP001549164">
    <property type="component" value="Unassembled WGS sequence"/>
</dbReference>
<comment type="caution">
    <text evidence="3">The sequence shown here is derived from an EMBL/GenBank/DDBJ whole genome shotgun (WGS) entry which is preliminary data.</text>
</comment>
<name>A0ABV2IFY2_9HYPH</name>
<evidence type="ECO:0000256" key="1">
    <source>
        <dbReference type="ARBA" id="ARBA00022741"/>
    </source>
</evidence>
<feature type="domain" description="Acb2/Tad1 hairpin" evidence="2">
    <location>
        <begin position="17"/>
        <end position="75"/>
    </location>
</feature>
<evidence type="ECO:0000313" key="4">
    <source>
        <dbReference type="Proteomes" id="UP001549164"/>
    </source>
</evidence>
<organism evidence="3 4">
    <name type="scientific">Martelella mangrovi</name>
    <dbReference type="NCBI Taxonomy" id="1397477"/>
    <lineage>
        <taxon>Bacteria</taxon>
        <taxon>Pseudomonadati</taxon>
        <taxon>Pseudomonadota</taxon>
        <taxon>Alphaproteobacteria</taxon>
        <taxon>Hyphomicrobiales</taxon>
        <taxon>Aurantimonadaceae</taxon>
        <taxon>Martelella</taxon>
    </lineage>
</organism>
<dbReference type="EMBL" id="JBEPLY010000017">
    <property type="protein sequence ID" value="MET3601840.1"/>
    <property type="molecule type" value="Genomic_DNA"/>
</dbReference>
<dbReference type="Pfam" id="PF24729">
    <property type="entry name" value="Acb2_Tad1_hairpin"/>
    <property type="match status" value="1"/>
</dbReference>